<sequence length="66" mass="7454">MLRSFFYYGVSGIRIFGEEVAGWMAVGGAYEERDSEQDEREVGYSPRAKDTQYGAPTGKRSHKESL</sequence>
<proteinExistence type="predicted"/>
<feature type="region of interest" description="Disordered" evidence="1">
    <location>
        <begin position="31"/>
        <end position="66"/>
    </location>
</feature>
<evidence type="ECO:0000313" key="3">
    <source>
        <dbReference type="Proteomes" id="UP000287651"/>
    </source>
</evidence>
<dbReference type="EMBL" id="AMZH03009370">
    <property type="protein sequence ID" value="RRT57002.1"/>
    <property type="molecule type" value="Genomic_DNA"/>
</dbReference>
<evidence type="ECO:0000313" key="2">
    <source>
        <dbReference type="EMBL" id="RRT57002.1"/>
    </source>
</evidence>
<protein>
    <submittedName>
        <fullName evidence="2">Uncharacterized protein</fullName>
    </submittedName>
</protein>
<evidence type="ECO:0000256" key="1">
    <source>
        <dbReference type="SAM" id="MobiDB-lite"/>
    </source>
</evidence>
<name>A0A426YZ49_ENSVE</name>
<dbReference type="Proteomes" id="UP000287651">
    <property type="component" value="Unassembled WGS sequence"/>
</dbReference>
<gene>
    <name evidence="2" type="ORF">B296_00014596</name>
</gene>
<reference evidence="2 3" key="1">
    <citation type="journal article" date="2014" name="Agronomy (Basel)">
        <title>A Draft Genome Sequence for Ensete ventricosum, the Drought-Tolerant Tree Against Hunger.</title>
        <authorList>
            <person name="Harrison J."/>
            <person name="Moore K.A."/>
            <person name="Paszkiewicz K."/>
            <person name="Jones T."/>
            <person name="Grant M."/>
            <person name="Ambacheew D."/>
            <person name="Muzemil S."/>
            <person name="Studholme D.J."/>
        </authorList>
    </citation>
    <scope>NUCLEOTIDE SEQUENCE [LARGE SCALE GENOMIC DNA]</scope>
</reference>
<comment type="caution">
    <text evidence="2">The sequence shown here is derived from an EMBL/GenBank/DDBJ whole genome shotgun (WGS) entry which is preliminary data.</text>
</comment>
<organism evidence="2 3">
    <name type="scientific">Ensete ventricosum</name>
    <name type="common">Abyssinian banana</name>
    <name type="synonym">Musa ensete</name>
    <dbReference type="NCBI Taxonomy" id="4639"/>
    <lineage>
        <taxon>Eukaryota</taxon>
        <taxon>Viridiplantae</taxon>
        <taxon>Streptophyta</taxon>
        <taxon>Embryophyta</taxon>
        <taxon>Tracheophyta</taxon>
        <taxon>Spermatophyta</taxon>
        <taxon>Magnoliopsida</taxon>
        <taxon>Liliopsida</taxon>
        <taxon>Zingiberales</taxon>
        <taxon>Musaceae</taxon>
        <taxon>Ensete</taxon>
    </lineage>
</organism>
<accession>A0A426YZ49</accession>
<dbReference type="AlphaFoldDB" id="A0A426YZ49"/>